<feature type="domain" description="Core-binding (CB)" evidence="6">
    <location>
        <begin position="60"/>
        <end position="141"/>
    </location>
</feature>
<dbReference type="InterPro" id="IPR044068">
    <property type="entry name" value="CB"/>
</dbReference>
<evidence type="ECO:0000256" key="3">
    <source>
        <dbReference type="ARBA" id="ARBA00023172"/>
    </source>
</evidence>
<evidence type="ECO:0000259" key="6">
    <source>
        <dbReference type="PROSITE" id="PS51900"/>
    </source>
</evidence>
<proteinExistence type="inferred from homology"/>
<reference evidence="8" key="1">
    <citation type="submission" date="2024-06" db="EMBL/GenBank/DDBJ databases">
        <authorList>
            <person name="Chang H.C."/>
            <person name="Mun S.Y."/>
        </authorList>
    </citation>
    <scope>NUCLEOTIDE SEQUENCE [LARGE SCALE GENOMIC DNA]</scope>
    <source>
        <strain evidence="8">KT1</strain>
    </source>
</reference>
<dbReference type="InterPro" id="IPR013762">
    <property type="entry name" value="Integrase-like_cat_sf"/>
</dbReference>
<dbReference type="InterPro" id="IPR002104">
    <property type="entry name" value="Integrase_catalytic"/>
</dbReference>
<evidence type="ECO:0000256" key="1">
    <source>
        <dbReference type="ARBA" id="ARBA00008857"/>
    </source>
</evidence>
<dbReference type="PANTHER" id="PTHR30349">
    <property type="entry name" value="PHAGE INTEGRASE-RELATED"/>
    <property type="match status" value="1"/>
</dbReference>
<dbReference type="SUPFAM" id="SSF56349">
    <property type="entry name" value="DNA breaking-rejoining enzymes"/>
    <property type="match status" value="1"/>
</dbReference>
<evidence type="ECO:0000256" key="4">
    <source>
        <dbReference type="PROSITE-ProRule" id="PRU01248"/>
    </source>
</evidence>
<evidence type="ECO:0000313" key="8">
    <source>
        <dbReference type="Proteomes" id="UP001302696"/>
    </source>
</evidence>
<evidence type="ECO:0000313" key="7">
    <source>
        <dbReference type="EMBL" id="WPC20895.1"/>
    </source>
</evidence>
<sequence>MASIKKDKNGKWLTRVSYKDASGKYRTKTQRSRTKAEAIDFANEYEFKSGRDELTGNISPYFTTYFWDWFETYKESSVRERTRATYVQAYNILKQYLPGIRLDELDRRIYQKFMKNYGKKHAKSTVSKMNSLYHASIKDAVYDGLIEKDFVEHTSIVFDKKRTRKIQYLNVEELKRLMQYLYTTRNFHFTSKYMIITALLTGMRPGEVGGLKWEDINLNFRTLTLKQSWNETSKNFEPLKNATSYRTIRIADWLIGLLNELPKDDKLGRVFANQYHTIPTSNAVNTVLKKALVENNIERQGFHFHSCRHSHVAYLLSQGIDLYAISKRLGHADMVVTGRIYAYLIDEYKAKTDTQIVNSLQDILPLEKAIKKDIN</sequence>
<keyword evidence="2 4" id="KW-0238">DNA-binding</keyword>
<organism evidence="7 8">
    <name type="scientific">Pediococcus inopinatus</name>
    <dbReference type="NCBI Taxonomy" id="114090"/>
    <lineage>
        <taxon>Bacteria</taxon>
        <taxon>Bacillati</taxon>
        <taxon>Bacillota</taxon>
        <taxon>Bacilli</taxon>
        <taxon>Lactobacillales</taxon>
        <taxon>Lactobacillaceae</taxon>
        <taxon>Pediococcus</taxon>
    </lineage>
</organism>
<protein>
    <submittedName>
        <fullName evidence="7">Site-specific integrase</fullName>
    </submittedName>
</protein>
<keyword evidence="8" id="KW-1185">Reference proteome</keyword>
<dbReference type="InterPro" id="IPR025269">
    <property type="entry name" value="SAM-like_dom"/>
</dbReference>
<name>A0ABZ0Q3W6_9LACO</name>
<feature type="domain" description="Tyr recombinase" evidence="5">
    <location>
        <begin position="164"/>
        <end position="354"/>
    </location>
</feature>
<dbReference type="RefSeq" id="WP_323708982.1">
    <property type="nucleotide sequence ID" value="NZ_CP104778.1"/>
</dbReference>
<dbReference type="EMBL" id="CP104778">
    <property type="protein sequence ID" value="WPC20895.1"/>
    <property type="molecule type" value="Genomic_DNA"/>
</dbReference>
<dbReference type="Pfam" id="PF00589">
    <property type="entry name" value="Phage_integrase"/>
    <property type="match status" value="1"/>
</dbReference>
<evidence type="ECO:0000256" key="2">
    <source>
        <dbReference type="ARBA" id="ARBA00023125"/>
    </source>
</evidence>
<gene>
    <name evidence="7" type="ORF">N6G96_06185</name>
</gene>
<dbReference type="CDD" id="cd01189">
    <property type="entry name" value="INT_ICEBs1_C_like"/>
    <property type="match status" value="1"/>
</dbReference>
<dbReference type="InterPro" id="IPR011010">
    <property type="entry name" value="DNA_brk_join_enz"/>
</dbReference>
<dbReference type="PROSITE" id="PS51900">
    <property type="entry name" value="CB"/>
    <property type="match status" value="1"/>
</dbReference>
<dbReference type="Gene3D" id="1.10.443.10">
    <property type="entry name" value="Intergrase catalytic core"/>
    <property type="match status" value="1"/>
</dbReference>
<dbReference type="PROSITE" id="PS51898">
    <property type="entry name" value="TYR_RECOMBINASE"/>
    <property type="match status" value="1"/>
</dbReference>
<dbReference type="InterPro" id="IPR010998">
    <property type="entry name" value="Integrase_recombinase_N"/>
</dbReference>
<dbReference type="PANTHER" id="PTHR30349:SF64">
    <property type="entry name" value="PROPHAGE INTEGRASE INTD-RELATED"/>
    <property type="match status" value="1"/>
</dbReference>
<keyword evidence="3" id="KW-0233">DNA recombination</keyword>
<dbReference type="Gene3D" id="1.10.150.130">
    <property type="match status" value="1"/>
</dbReference>
<comment type="similarity">
    <text evidence="1">Belongs to the 'phage' integrase family.</text>
</comment>
<accession>A0ABZ0Q3W6</accession>
<evidence type="ECO:0000259" key="5">
    <source>
        <dbReference type="PROSITE" id="PS51898"/>
    </source>
</evidence>
<dbReference type="Pfam" id="PF13102">
    <property type="entry name" value="Phage_int_SAM_5"/>
    <property type="match status" value="1"/>
</dbReference>
<dbReference type="InterPro" id="IPR050090">
    <property type="entry name" value="Tyrosine_recombinase_XerCD"/>
</dbReference>
<dbReference type="Proteomes" id="UP001302696">
    <property type="component" value="Chromosome"/>
</dbReference>